<sequence length="531" mass="58389">MIRVNNIHLSLDYDDKSVRKAVAQQLRIEEKSIKSCKIFRRSVDARKKDNIYFLTTVDAELNINEDKVCKKCGNAQIARKYEYNQMKFGNAPSPIVVGAGPAGLFAALILARSGANPILIERGRDVDRRTADVNRFWTSGQLDTTSNVQFGEGGAGTFSDGKLNSGTKDIRQRKVLEEFVSHGAPDEILYNAKPHIGTDMLKGTIKNIRNEIIELGGRVMFETKLVSMAFSDNKLKAITVKTKNGNEIIETDNVILAIGHSARDTFEMLYDLKLPIEAKPFSVGARIEHLREKVDKAQYGRFAGNKKLGSANYKLSTHLDNGRGVYTFCMCPGGKVVNASSEKNRLCTNGMSEFARDADNSNSALLVGINPDDYESDHPLAGMYLQRKLESKAFVAGGENYNAPIQRVDDFLNNRKSTHLGDVKPSIGPNYEFSNLNEILPEYVSTSMAQGIVKMGRMLHGFDDGDAVLTGVESRSSSPVRIMRKTDTFESVLIEGLYPCGEGAGYAGGIISAAVDGIKCAEKIIEKSNKN</sequence>
<name>A0ABV1F7X4_9FIRM</name>
<dbReference type="Gene3D" id="3.30.70.2700">
    <property type="match status" value="1"/>
</dbReference>
<proteinExistence type="predicted"/>
<evidence type="ECO:0000313" key="4">
    <source>
        <dbReference type="Proteomes" id="UP001490816"/>
    </source>
</evidence>
<dbReference type="Pfam" id="PF01494">
    <property type="entry name" value="FAD_binding_3"/>
    <property type="match status" value="1"/>
</dbReference>
<dbReference type="InterPro" id="IPR049516">
    <property type="entry name" value="FAD-depend_C"/>
</dbReference>
<feature type="domain" description="FAD-binding" evidence="1">
    <location>
        <begin position="95"/>
        <end position="125"/>
    </location>
</feature>
<comment type="caution">
    <text evidence="3">The sequence shown here is derived from an EMBL/GenBank/DDBJ whole genome shotgun (WGS) entry which is preliminary data.</text>
</comment>
<reference evidence="3 4" key="1">
    <citation type="submission" date="2024-03" db="EMBL/GenBank/DDBJ databases">
        <title>Human intestinal bacterial collection.</title>
        <authorList>
            <person name="Pauvert C."/>
            <person name="Hitch T.C.A."/>
            <person name="Clavel T."/>
        </authorList>
    </citation>
    <scope>NUCLEOTIDE SEQUENCE [LARGE SCALE GENOMIC DNA]</scope>
    <source>
        <strain evidence="3 4">CLA-JM-H38</strain>
    </source>
</reference>
<dbReference type="Pfam" id="PF21688">
    <property type="entry name" value="FAD-depend_C"/>
    <property type="match status" value="1"/>
</dbReference>
<dbReference type="PIRSF" id="PIRSF038984">
    <property type="entry name" value="FAD_binding_protein"/>
    <property type="match status" value="1"/>
</dbReference>
<feature type="domain" description="FAD-dependent protein C-terminal" evidence="2">
    <location>
        <begin position="280"/>
        <end position="476"/>
    </location>
</feature>
<evidence type="ECO:0000313" key="3">
    <source>
        <dbReference type="EMBL" id="MEQ2469436.1"/>
    </source>
</evidence>
<dbReference type="RefSeq" id="WP_015523902.1">
    <property type="nucleotide sequence ID" value="NZ_JBBMEZ010000007.1"/>
</dbReference>
<evidence type="ECO:0000259" key="1">
    <source>
        <dbReference type="Pfam" id="PF01494"/>
    </source>
</evidence>
<dbReference type="Proteomes" id="UP001490816">
    <property type="component" value="Unassembled WGS sequence"/>
</dbReference>
<protein>
    <submittedName>
        <fullName evidence="3">FAD-dependent protein</fullName>
    </submittedName>
</protein>
<dbReference type="Gene3D" id="3.50.50.60">
    <property type="entry name" value="FAD/NAD(P)-binding domain"/>
    <property type="match status" value="2"/>
</dbReference>
<dbReference type="PANTHER" id="PTHR42842">
    <property type="entry name" value="FAD/NAD(P)-BINDING OXIDOREDUCTASE"/>
    <property type="match status" value="1"/>
</dbReference>
<dbReference type="InterPro" id="IPR028348">
    <property type="entry name" value="FAD-binding_protein"/>
</dbReference>
<gene>
    <name evidence="3" type="ORF">WMO39_03675</name>
</gene>
<keyword evidence="4" id="KW-1185">Reference proteome</keyword>
<accession>A0ABV1F7X4</accession>
<evidence type="ECO:0000259" key="2">
    <source>
        <dbReference type="Pfam" id="PF21688"/>
    </source>
</evidence>
<dbReference type="SUPFAM" id="SSF51905">
    <property type="entry name" value="FAD/NAD(P)-binding domain"/>
    <property type="match status" value="1"/>
</dbReference>
<dbReference type="PANTHER" id="PTHR42842:SF3">
    <property type="entry name" value="FAD_NAD(P)-BINDING OXIDOREDUCTASE FAMILY PROTEIN"/>
    <property type="match status" value="1"/>
</dbReference>
<dbReference type="InterPro" id="IPR036188">
    <property type="entry name" value="FAD/NAD-bd_sf"/>
</dbReference>
<dbReference type="EMBL" id="JBBMEZ010000007">
    <property type="protein sequence ID" value="MEQ2469436.1"/>
    <property type="molecule type" value="Genomic_DNA"/>
</dbReference>
<dbReference type="InterPro" id="IPR002938">
    <property type="entry name" value="FAD-bd"/>
</dbReference>
<organism evidence="3 4">
    <name type="scientific">Ruminococcoides intestinale</name>
    <dbReference type="NCBI Taxonomy" id="3133162"/>
    <lineage>
        <taxon>Bacteria</taxon>
        <taxon>Bacillati</taxon>
        <taxon>Bacillota</taxon>
        <taxon>Clostridia</taxon>
        <taxon>Eubacteriales</taxon>
        <taxon>Oscillospiraceae</taxon>
        <taxon>Ruminococcoides</taxon>
    </lineage>
</organism>